<evidence type="ECO:0000256" key="1">
    <source>
        <dbReference type="ARBA" id="ARBA00003257"/>
    </source>
</evidence>
<dbReference type="EMBL" id="KT876879">
    <property type="protein sequence ID" value="ANJ70304.1"/>
    <property type="molecule type" value="Genomic_DNA"/>
</dbReference>
<evidence type="ECO:0000256" key="17">
    <source>
        <dbReference type="ARBA" id="ARBA00049551"/>
    </source>
</evidence>
<dbReference type="InterPro" id="IPR050175">
    <property type="entry name" value="Complex_I_Subunit_2"/>
</dbReference>
<dbReference type="Pfam" id="PF00361">
    <property type="entry name" value="Proton_antipo_M"/>
    <property type="match status" value="1"/>
</dbReference>
<dbReference type="GO" id="GO:0006120">
    <property type="term" value="P:mitochondrial electron transport, NADH to ubiquinone"/>
    <property type="evidence" value="ECO:0007669"/>
    <property type="project" value="InterPro"/>
</dbReference>
<comment type="catalytic activity">
    <reaction evidence="17 18">
        <text>a ubiquinone + NADH + 5 H(+)(in) = a ubiquinol + NAD(+) + 4 H(+)(out)</text>
        <dbReference type="Rhea" id="RHEA:29091"/>
        <dbReference type="Rhea" id="RHEA-COMP:9565"/>
        <dbReference type="Rhea" id="RHEA-COMP:9566"/>
        <dbReference type="ChEBI" id="CHEBI:15378"/>
        <dbReference type="ChEBI" id="CHEBI:16389"/>
        <dbReference type="ChEBI" id="CHEBI:17976"/>
        <dbReference type="ChEBI" id="CHEBI:57540"/>
        <dbReference type="ChEBI" id="CHEBI:57945"/>
        <dbReference type="EC" id="7.1.1.2"/>
    </reaction>
</comment>
<feature type="transmembrane region" description="Helical" evidence="18">
    <location>
        <begin position="7"/>
        <end position="27"/>
    </location>
</feature>
<accession>A0A191ZR06</accession>
<evidence type="ECO:0000256" key="14">
    <source>
        <dbReference type="ARBA" id="ARBA00023075"/>
    </source>
</evidence>
<feature type="transmembrane region" description="Helical" evidence="18">
    <location>
        <begin position="240"/>
        <end position="261"/>
    </location>
</feature>
<evidence type="ECO:0000256" key="6">
    <source>
        <dbReference type="ARBA" id="ARBA00022448"/>
    </source>
</evidence>
<name>A0A191ZR06_9COLE</name>
<keyword evidence="6" id="KW-0813">Transport</keyword>
<evidence type="ECO:0000256" key="13">
    <source>
        <dbReference type="ARBA" id="ARBA00023027"/>
    </source>
</evidence>
<keyword evidence="11 18" id="KW-0249">Electron transport</keyword>
<keyword evidence="16 18" id="KW-0472">Membrane</keyword>
<feature type="transmembrane region" description="Helical" evidence="18">
    <location>
        <begin position="273"/>
        <end position="291"/>
    </location>
</feature>
<comment type="function">
    <text evidence="18">Core subunit of the mitochondrial membrane respiratory chain NADH dehydrogenase (Complex I) which catalyzes electron transfer from NADH through the respiratory chain, using ubiquinone as an electron acceptor. Essential for the catalytic activity and assembly of complex I.</text>
</comment>
<sequence>MTKTYKMLFISTLMISTMISISSYSWLGMWLGLEINLLSIIPLMQNQKNILSAESSIKYFITQAIASTIIMMSIIMMMSKTSMTSTTFIQSSFMLTMNSSLLTKMGMAPFHFWFPEVMEGLDWLNCLLILTWQKIAPMVLLMYNMSFTMFMSMVIIASMIISGMMGVNQVSLRKIMAYSSINHMGWMISTMMVMETIWMYYFLIYTVISINVVLILKSMKIFFLNQLFQSMNSKMMTKMFFIMNFLSLSGIPPFLGFMPKWLTIQILVQNNMIFLPVTMIMMTLVTIFMYMRIALSTIVMNVNETNWNPTINQKIFNKFYLALMNFLTIMSLILVTIMFNMM</sequence>
<feature type="transmembrane region" description="Helical" evidence="18">
    <location>
        <begin position="140"/>
        <end position="163"/>
    </location>
</feature>
<feature type="transmembrane region" description="Helical" evidence="18">
    <location>
        <begin position="200"/>
        <end position="219"/>
    </location>
</feature>
<evidence type="ECO:0000259" key="19">
    <source>
        <dbReference type="Pfam" id="PF00361"/>
    </source>
</evidence>
<dbReference type="GO" id="GO:0005743">
    <property type="term" value="C:mitochondrial inner membrane"/>
    <property type="evidence" value="ECO:0007669"/>
    <property type="project" value="UniProtKB-SubCell"/>
</dbReference>
<evidence type="ECO:0000256" key="7">
    <source>
        <dbReference type="ARBA" id="ARBA00022660"/>
    </source>
</evidence>
<comment type="subcellular location">
    <subcellularLocation>
        <location evidence="2 18">Mitochondrion inner membrane</location>
        <topology evidence="2 18">Multi-pass membrane protein</topology>
    </subcellularLocation>
</comment>
<evidence type="ECO:0000256" key="12">
    <source>
        <dbReference type="ARBA" id="ARBA00022989"/>
    </source>
</evidence>
<evidence type="ECO:0000256" key="3">
    <source>
        <dbReference type="ARBA" id="ARBA00007012"/>
    </source>
</evidence>
<gene>
    <name evidence="20" type="primary">nad2</name>
</gene>
<reference evidence="20" key="1">
    <citation type="journal article" date="2016" name="Mol. Ecol. Resour.">
        <title>Lessons from genome skimming of arthropod-preserving ethanol.</title>
        <authorList>
            <person name="Linard B."/>
            <person name="Arribas P."/>
            <person name="Andujar C."/>
            <person name="Crampton-Platt A."/>
            <person name="Vogler A.P."/>
        </authorList>
    </citation>
    <scope>NUCLEOTIDE SEQUENCE</scope>
</reference>
<keyword evidence="12 18" id="KW-1133">Transmembrane helix</keyword>
<dbReference type="PANTHER" id="PTHR46552:SF1">
    <property type="entry name" value="NADH-UBIQUINONE OXIDOREDUCTASE CHAIN 2"/>
    <property type="match status" value="1"/>
</dbReference>
<dbReference type="EC" id="7.1.1.2" evidence="4 18"/>
<keyword evidence="14 18" id="KW-0830">Ubiquinone</keyword>
<evidence type="ECO:0000256" key="18">
    <source>
        <dbReference type="RuleBase" id="RU003403"/>
    </source>
</evidence>
<evidence type="ECO:0000256" key="15">
    <source>
        <dbReference type="ARBA" id="ARBA00023128"/>
    </source>
</evidence>
<feature type="domain" description="NADH:quinone oxidoreductase/Mrp antiporter transmembrane" evidence="19">
    <location>
        <begin position="23"/>
        <end position="284"/>
    </location>
</feature>
<feature type="transmembrane region" description="Helical" evidence="18">
    <location>
        <begin position="319"/>
        <end position="339"/>
    </location>
</feature>
<comment type="similarity">
    <text evidence="3 18">Belongs to the complex I subunit 2 family.</text>
</comment>
<proteinExistence type="inferred from homology"/>
<keyword evidence="9 18" id="KW-0999">Mitochondrion inner membrane</keyword>
<geneLocation type="mitochondrion" evidence="20"/>
<protein>
    <recommendedName>
        <fullName evidence="5 18">NADH-ubiquinone oxidoreductase chain 2</fullName>
        <ecNumber evidence="4 18">7.1.1.2</ecNumber>
    </recommendedName>
</protein>
<dbReference type="AlphaFoldDB" id="A0A191ZR06"/>
<evidence type="ECO:0000256" key="5">
    <source>
        <dbReference type="ARBA" id="ARBA00021008"/>
    </source>
</evidence>
<keyword evidence="8 18" id="KW-0812">Transmembrane</keyword>
<evidence type="ECO:0000256" key="4">
    <source>
        <dbReference type="ARBA" id="ARBA00012944"/>
    </source>
</evidence>
<keyword evidence="7 18" id="KW-0679">Respiratory chain</keyword>
<organism evidence="20">
    <name type="scientific">Agriotes obscurus</name>
    <name type="common">dusky wireworm</name>
    <dbReference type="NCBI Taxonomy" id="350085"/>
    <lineage>
        <taxon>Eukaryota</taxon>
        <taxon>Metazoa</taxon>
        <taxon>Ecdysozoa</taxon>
        <taxon>Arthropoda</taxon>
        <taxon>Hexapoda</taxon>
        <taxon>Insecta</taxon>
        <taxon>Pterygota</taxon>
        <taxon>Neoptera</taxon>
        <taxon>Endopterygota</taxon>
        <taxon>Coleoptera</taxon>
        <taxon>Polyphaga</taxon>
        <taxon>Elateriformia</taxon>
        <taxon>Elateroidea</taxon>
        <taxon>Elateridae</taxon>
        <taxon>Elaterinae</taxon>
        <taxon>Agriotes</taxon>
    </lineage>
</organism>
<comment type="function">
    <text evidence="1">Core subunit of the mitochondrial membrane respiratory chain NADH dehydrogenase (Complex I) that is believed to belong to the minimal assembly required for catalysis. Complex I functions in the transfer of electrons from NADH to the respiratory chain. The immediate electron acceptor for the enzyme is believed to be ubiquinone.</text>
</comment>
<keyword evidence="13 18" id="KW-0520">NAD</keyword>
<evidence type="ECO:0000256" key="16">
    <source>
        <dbReference type="ARBA" id="ARBA00023136"/>
    </source>
</evidence>
<dbReference type="InterPro" id="IPR001750">
    <property type="entry name" value="ND/Mrp_TM"/>
</dbReference>
<dbReference type="GO" id="GO:0008137">
    <property type="term" value="F:NADH dehydrogenase (ubiquinone) activity"/>
    <property type="evidence" value="ECO:0007669"/>
    <property type="project" value="UniProtKB-EC"/>
</dbReference>
<keyword evidence="15 18" id="KW-0496">Mitochondrion</keyword>
<evidence type="ECO:0000256" key="11">
    <source>
        <dbReference type="ARBA" id="ARBA00022982"/>
    </source>
</evidence>
<keyword evidence="10 18" id="KW-1278">Translocase</keyword>
<evidence type="ECO:0000256" key="2">
    <source>
        <dbReference type="ARBA" id="ARBA00004448"/>
    </source>
</evidence>
<evidence type="ECO:0000256" key="8">
    <source>
        <dbReference type="ARBA" id="ARBA00022692"/>
    </source>
</evidence>
<evidence type="ECO:0000256" key="10">
    <source>
        <dbReference type="ARBA" id="ARBA00022967"/>
    </source>
</evidence>
<dbReference type="InterPro" id="IPR003917">
    <property type="entry name" value="NADH_UbQ_OxRdtase_chain2"/>
</dbReference>
<dbReference type="PANTHER" id="PTHR46552">
    <property type="entry name" value="NADH-UBIQUINONE OXIDOREDUCTASE CHAIN 2"/>
    <property type="match status" value="1"/>
</dbReference>
<feature type="transmembrane region" description="Helical" evidence="18">
    <location>
        <begin position="59"/>
        <end position="79"/>
    </location>
</feature>
<evidence type="ECO:0000256" key="9">
    <source>
        <dbReference type="ARBA" id="ARBA00022792"/>
    </source>
</evidence>
<dbReference type="PRINTS" id="PR01436">
    <property type="entry name" value="NADHDHGNASE2"/>
</dbReference>
<evidence type="ECO:0000313" key="20">
    <source>
        <dbReference type="EMBL" id="ANJ70304.1"/>
    </source>
</evidence>